<feature type="signal peptide" evidence="1">
    <location>
        <begin position="1"/>
        <end position="17"/>
    </location>
</feature>
<gene>
    <name evidence="2" type="ORF">PECAL_6P11270</name>
</gene>
<accession>A0A8J2X4U8</accession>
<dbReference type="EMBL" id="CAKKNE010000006">
    <property type="protein sequence ID" value="CAH0379502.1"/>
    <property type="molecule type" value="Genomic_DNA"/>
</dbReference>
<comment type="caution">
    <text evidence="2">The sequence shown here is derived from an EMBL/GenBank/DDBJ whole genome shotgun (WGS) entry which is preliminary data.</text>
</comment>
<name>A0A8J2X4U8_9STRA</name>
<keyword evidence="1" id="KW-0732">Signal</keyword>
<evidence type="ECO:0000313" key="2">
    <source>
        <dbReference type="EMBL" id="CAH0379502.1"/>
    </source>
</evidence>
<sequence length="430" mass="46336">MMLLLLLLHAAAAKIRGVQVLAVGTKPSLGGPLQTPAAQKAQDKDIKYIKKKKPRQALAHDAARWFGSRGYVVDDVGVNTQTVGDDELVVLSARVLPCGPIRLRAANGTHVRTKPGTVARALGLRKGQPFRWDPTRLAALIREDGGLFRAEATRARASVEDGVVALDLTVAEPSYRTITPELDVDADRARVFLRVQDRNLLGLGCEGEVEASCTRRKEAPELAASLAHRGLNGRGWSARLKPLGLKSLSTQFDGRRANTLVDVEEVQDGAISSLTLAKRRFGSAWRLQLGQRSRLGPFGKVGLALKRGPFETYASVGRGKPLQERGLAAPRLYEHVGKDRKDALADEFDGGLIGARVEVDRSVRDGFLSVFADACAAKDWGAERVTDAAYGVSASYSLLRVDVTKRLFGGKARPAVTLRLADGVGGVRCP</sequence>
<protein>
    <recommendedName>
        <fullName evidence="4">POTRA domain-containing protein</fullName>
    </recommendedName>
</protein>
<organism evidence="2 3">
    <name type="scientific">Pelagomonas calceolata</name>
    <dbReference type="NCBI Taxonomy" id="35677"/>
    <lineage>
        <taxon>Eukaryota</taxon>
        <taxon>Sar</taxon>
        <taxon>Stramenopiles</taxon>
        <taxon>Ochrophyta</taxon>
        <taxon>Pelagophyceae</taxon>
        <taxon>Pelagomonadales</taxon>
        <taxon>Pelagomonadaceae</taxon>
        <taxon>Pelagomonas</taxon>
    </lineage>
</organism>
<dbReference type="Proteomes" id="UP000789595">
    <property type="component" value="Unassembled WGS sequence"/>
</dbReference>
<dbReference type="AlphaFoldDB" id="A0A8J2X4U8"/>
<evidence type="ECO:0008006" key="4">
    <source>
        <dbReference type="Google" id="ProtNLM"/>
    </source>
</evidence>
<evidence type="ECO:0000256" key="1">
    <source>
        <dbReference type="SAM" id="SignalP"/>
    </source>
</evidence>
<proteinExistence type="predicted"/>
<evidence type="ECO:0000313" key="3">
    <source>
        <dbReference type="Proteomes" id="UP000789595"/>
    </source>
</evidence>
<dbReference type="OrthoDB" id="10519274at2759"/>
<feature type="chain" id="PRO_5035259398" description="POTRA domain-containing protein" evidence="1">
    <location>
        <begin position="18"/>
        <end position="430"/>
    </location>
</feature>
<reference evidence="2" key="1">
    <citation type="submission" date="2021-11" db="EMBL/GenBank/DDBJ databases">
        <authorList>
            <consortium name="Genoscope - CEA"/>
            <person name="William W."/>
        </authorList>
    </citation>
    <scope>NUCLEOTIDE SEQUENCE</scope>
</reference>
<keyword evidence="3" id="KW-1185">Reference proteome</keyword>